<dbReference type="InterPro" id="IPR003346">
    <property type="entry name" value="Transposase_20"/>
</dbReference>
<protein>
    <submittedName>
        <fullName evidence="3">IS110 family transposase</fullName>
    </submittedName>
</protein>
<feature type="domain" description="Transposase IS110-like N-terminal" evidence="1">
    <location>
        <begin position="52"/>
        <end position="211"/>
    </location>
</feature>
<dbReference type="NCBIfam" id="NF033542">
    <property type="entry name" value="transpos_IS110"/>
    <property type="match status" value="1"/>
</dbReference>
<dbReference type="GO" id="GO:0006313">
    <property type="term" value="P:DNA transposition"/>
    <property type="evidence" value="ECO:0007669"/>
    <property type="project" value="InterPro"/>
</dbReference>
<dbReference type="Pfam" id="PF02371">
    <property type="entry name" value="Transposase_20"/>
    <property type="match status" value="1"/>
</dbReference>
<keyword evidence="4" id="KW-1185">Reference proteome</keyword>
<dbReference type="OrthoDB" id="4337860at2"/>
<evidence type="ECO:0000313" key="4">
    <source>
        <dbReference type="Proteomes" id="UP000295621"/>
    </source>
</evidence>
<dbReference type="EMBL" id="SMKL01000118">
    <property type="protein sequence ID" value="TDC45856.1"/>
    <property type="molecule type" value="Genomic_DNA"/>
</dbReference>
<dbReference type="Proteomes" id="UP000295621">
    <property type="component" value="Unassembled WGS sequence"/>
</dbReference>
<reference evidence="3 4" key="1">
    <citation type="submission" date="2019-02" db="EMBL/GenBank/DDBJ databases">
        <title>Draft genome sequences of novel Actinobacteria.</title>
        <authorList>
            <person name="Sahin N."/>
            <person name="Ay H."/>
            <person name="Saygin H."/>
        </authorList>
    </citation>
    <scope>NUCLEOTIDE SEQUENCE [LARGE SCALE GENOMIC DNA]</scope>
    <source>
        <strain evidence="3 4">KC603</strain>
    </source>
</reference>
<dbReference type="GO" id="GO:0004803">
    <property type="term" value="F:transposase activity"/>
    <property type="evidence" value="ECO:0007669"/>
    <property type="project" value="InterPro"/>
</dbReference>
<organism evidence="3 4">
    <name type="scientific">Jiangella ureilytica</name>
    <dbReference type="NCBI Taxonomy" id="2530374"/>
    <lineage>
        <taxon>Bacteria</taxon>
        <taxon>Bacillati</taxon>
        <taxon>Actinomycetota</taxon>
        <taxon>Actinomycetes</taxon>
        <taxon>Jiangellales</taxon>
        <taxon>Jiangellaceae</taxon>
        <taxon>Jiangella</taxon>
    </lineage>
</organism>
<dbReference type="AlphaFoldDB" id="A0A4R4RA02"/>
<feature type="non-terminal residue" evidence="3">
    <location>
        <position position="313"/>
    </location>
</feature>
<evidence type="ECO:0000259" key="2">
    <source>
        <dbReference type="Pfam" id="PF02371"/>
    </source>
</evidence>
<feature type="domain" description="Transposase IS116/IS110/IS902 C-terminal" evidence="2">
    <location>
        <begin position="274"/>
        <end position="313"/>
    </location>
</feature>
<dbReference type="PANTHER" id="PTHR33055:SF16">
    <property type="entry name" value="TRANSPOSASE FOR INSERTION SEQUENCE ELEMENT IS1547"/>
    <property type="match status" value="1"/>
</dbReference>
<name>A0A4R4RA02_9ACTN</name>
<comment type="caution">
    <text evidence="3">The sequence shown here is derived from an EMBL/GenBank/DDBJ whole genome shotgun (WGS) entry which is preliminary data.</text>
</comment>
<dbReference type="InterPro" id="IPR047650">
    <property type="entry name" value="Transpos_IS110"/>
</dbReference>
<evidence type="ECO:0000313" key="3">
    <source>
        <dbReference type="EMBL" id="TDC45856.1"/>
    </source>
</evidence>
<dbReference type="Pfam" id="PF01548">
    <property type="entry name" value="DEDD_Tnp_IS110"/>
    <property type="match status" value="1"/>
</dbReference>
<dbReference type="InterPro" id="IPR002525">
    <property type="entry name" value="Transp_IS110-like_N"/>
</dbReference>
<dbReference type="GO" id="GO:0003677">
    <property type="term" value="F:DNA binding"/>
    <property type="evidence" value="ECO:0007669"/>
    <property type="project" value="InterPro"/>
</dbReference>
<gene>
    <name evidence="3" type="ORF">E1212_28130</name>
</gene>
<sequence>MVITGESPAGSDLIEAWGSRPQERFVHPVRALAMVRPSRGIASRNGRLMVTVGIDPHKQTHTAVIIDEDGRRLGKALTVLDDPAAVAKLLAWAGKHAAGAPVTWAIEDGRGLARRLATALAAAGACVVWVPVRLMVAERHHTGPRGKSDPLDALAVAKAAVNPDNARYLSAHRLDEPGAELAPLVEHRDDLVAERTRLINTMRWRLHQLAPGLEPDSLTTRRAPRELAARLATLDDSALRRVLLANCDRLEALTGDINTLDRELAEHTRRICPALLAVPGVGPIVAATILAELGDPTRIHDGAALARMAGTAP</sequence>
<dbReference type="PANTHER" id="PTHR33055">
    <property type="entry name" value="TRANSPOSASE FOR INSERTION SEQUENCE ELEMENT IS1111A"/>
    <property type="match status" value="1"/>
</dbReference>
<proteinExistence type="predicted"/>
<evidence type="ECO:0000259" key="1">
    <source>
        <dbReference type="Pfam" id="PF01548"/>
    </source>
</evidence>
<accession>A0A4R4RA02</accession>